<evidence type="ECO:0000313" key="3">
    <source>
        <dbReference type="EMBL" id="CAL6082451.1"/>
    </source>
</evidence>
<comment type="caution">
    <text evidence="2">The sequence shown here is derived from an EMBL/GenBank/DDBJ whole genome shotgun (WGS) entry which is preliminary data.</text>
</comment>
<reference evidence="3 4" key="2">
    <citation type="submission" date="2024-07" db="EMBL/GenBank/DDBJ databases">
        <authorList>
            <person name="Akdeniz Z."/>
        </authorList>
    </citation>
    <scope>NUCLEOTIDE SEQUENCE [LARGE SCALE GENOMIC DNA]</scope>
</reference>
<name>A0AA86Q1K3_9EUKA</name>
<sequence length="196" mass="21680">MTCINNEIYQSEALCSAAITLDQQCIKTLDRYCCDKYLINYPTQYCEGAITSESYECIDHCSYPAKCVQMDDNYCISAIDLAQDAPNSNILKIALGVGLGIAVIITILAIFLYYKFKKSRPSFMVSPLYLTYGQVNPVIVSQMAQPVQNNQTQNPVQQNKTVMVMSGSVLEQVQVANAGSQNGAKNDTSIPWMPVM</sequence>
<reference evidence="2" key="1">
    <citation type="submission" date="2023-06" db="EMBL/GenBank/DDBJ databases">
        <authorList>
            <person name="Kurt Z."/>
        </authorList>
    </citation>
    <scope>NUCLEOTIDE SEQUENCE</scope>
</reference>
<keyword evidence="1" id="KW-0472">Membrane</keyword>
<dbReference type="EMBL" id="CATOUU010000736">
    <property type="protein sequence ID" value="CAI9944975.1"/>
    <property type="molecule type" value="Genomic_DNA"/>
</dbReference>
<evidence type="ECO:0000256" key="1">
    <source>
        <dbReference type="SAM" id="Phobius"/>
    </source>
</evidence>
<gene>
    <name evidence="2" type="ORF">HINF_LOCUS32620</name>
    <name evidence="3" type="ORF">HINF_LOCUS61243</name>
</gene>
<keyword evidence="1" id="KW-1133">Transmembrane helix</keyword>
<keyword evidence="1" id="KW-0812">Transmembrane</keyword>
<dbReference type="EMBL" id="CAXDID020000365">
    <property type="protein sequence ID" value="CAL6082451.1"/>
    <property type="molecule type" value="Genomic_DNA"/>
</dbReference>
<proteinExistence type="predicted"/>
<feature type="transmembrane region" description="Helical" evidence="1">
    <location>
        <begin position="93"/>
        <end position="114"/>
    </location>
</feature>
<dbReference type="Proteomes" id="UP001642409">
    <property type="component" value="Unassembled WGS sequence"/>
</dbReference>
<keyword evidence="4" id="KW-1185">Reference proteome</keyword>
<organism evidence="2">
    <name type="scientific">Hexamita inflata</name>
    <dbReference type="NCBI Taxonomy" id="28002"/>
    <lineage>
        <taxon>Eukaryota</taxon>
        <taxon>Metamonada</taxon>
        <taxon>Diplomonadida</taxon>
        <taxon>Hexamitidae</taxon>
        <taxon>Hexamitinae</taxon>
        <taxon>Hexamita</taxon>
    </lineage>
</organism>
<accession>A0AA86Q1K3</accession>
<protein>
    <submittedName>
        <fullName evidence="3">Hypothetical_protein</fullName>
    </submittedName>
</protein>
<evidence type="ECO:0000313" key="2">
    <source>
        <dbReference type="EMBL" id="CAI9944975.1"/>
    </source>
</evidence>
<dbReference type="AlphaFoldDB" id="A0AA86Q1K3"/>
<evidence type="ECO:0000313" key="4">
    <source>
        <dbReference type="Proteomes" id="UP001642409"/>
    </source>
</evidence>